<dbReference type="SMART" id="SM00282">
    <property type="entry name" value="LamG"/>
    <property type="match status" value="2"/>
</dbReference>
<accession>A0A2B4RU58</accession>
<feature type="domain" description="EGF-like" evidence="18">
    <location>
        <begin position="1537"/>
        <end position="1573"/>
    </location>
</feature>
<feature type="domain" description="Laminin G" evidence="17">
    <location>
        <begin position="1372"/>
        <end position="1533"/>
    </location>
</feature>
<feature type="disulfide bond" evidence="14">
    <location>
        <begin position="1337"/>
        <end position="1347"/>
    </location>
</feature>
<dbReference type="InterPro" id="IPR020894">
    <property type="entry name" value="Cadherin_CS"/>
</dbReference>
<dbReference type="InterPro" id="IPR001791">
    <property type="entry name" value="Laminin_G"/>
</dbReference>
<keyword evidence="5 16" id="KW-0812">Transmembrane</keyword>
<dbReference type="FunFam" id="1.20.1070.10:FF:000058">
    <property type="entry name" value="Adhesion G protein-coupled receptor F5"/>
    <property type="match status" value="1"/>
</dbReference>
<keyword evidence="6" id="KW-0732">Signal</keyword>
<feature type="transmembrane region" description="Helical" evidence="16">
    <location>
        <begin position="2087"/>
        <end position="2107"/>
    </location>
</feature>
<dbReference type="FunFam" id="2.60.40.60:FF:000033">
    <property type="entry name" value="FAT atypical cadherin 1"/>
    <property type="match status" value="1"/>
</dbReference>
<dbReference type="PANTHER" id="PTHR24026:SF51">
    <property type="entry name" value="PROTOCADHERIN-LIKE WING POLARITY PROTEIN STAN"/>
    <property type="match status" value="1"/>
</dbReference>
<feature type="compositionally biased region" description="Basic and acidic residues" evidence="15">
    <location>
        <begin position="2296"/>
        <end position="2311"/>
    </location>
</feature>
<dbReference type="InterPro" id="IPR002049">
    <property type="entry name" value="LE_dom"/>
</dbReference>
<dbReference type="InterPro" id="IPR013320">
    <property type="entry name" value="ConA-like_dom_sf"/>
</dbReference>
<comment type="similarity">
    <text evidence="3">Belongs to the G-protein coupled receptor 2 family. Adhesion G-protein coupled receptor (ADGR) subfamily.</text>
</comment>
<dbReference type="PRINTS" id="PR00249">
    <property type="entry name" value="GPCRSECRETIN"/>
</dbReference>
<dbReference type="SUPFAM" id="SSF49313">
    <property type="entry name" value="Cadherin-like"/>
    <property type="match status" value="7"/>
</dbReference>
<feature type="domain" description="Laminin G" evidence="17">
    <location>
        <begin position="1137"/>
        <end position="1330"/>
    </location>
</feature>
<evidence type="ECO:0000256" key="7">
    <source>
        <dbReference type="ARBA" id="ARBA00022737"/>
    </source>
</evidence>
<feature type="transmembrane region" description="Helical" evidence="16">
    <location>
        <begin position="2127"/>
        <end position="2153"/>
    </location>
</feature>
<comment type="caution">
    <text evidence="14">Lacks conserved residue(s) required for the propagation of feature annotation.</text>
</comment>
<comment type="subcellular location">
    <subcellularLocation>
        <location evidence="2">Cell membrane</location>
        <topology evidence="2">Multi-pass membrane protein</topology>
    </subcellularLocation>
    <subcellularLocation>
        <location evidence="1">Membrane</location>
        <topology evidence="1">Single-pass membrane protein</topology>
    </subcellularLocation>
</comment>
<keyword evidence="10 16" id="KW-0472">Membrane</keyword>
<dbReference type="Gene3D" id="1.20.1070.10">
    <property type="entry name" value="Rhodopsin 7-helix transmembrane proteins"/>
    <property type="match status" value="1"/>
</dbReference>
<proteinExistence type="inferred from homology"/>
<dbReference type="FunFam" id="2.60.40.60:FF:000013">
    <property type="entry name" value="Cadherin EGF LAG seven-pass G-type receptor"/>
    <property type="match status" value="2"/>
</dbReference>
<comment type="caution">
    <text evidence="21">The sequence shown here is derived from an EMBL/GenBank/DDBJ whole genome shotgun (WGS) entry which is preliminary data.</text>
</comment>
<dbReference type="PANTHER" id="PTHR24026">
    <property type="entry name" value="FAT ATYPICAL CADHERIN-RELATED"/>
    <property type="match status" value="1"/>
</dbReference>
<keyword evidence="11 14" id="KW-1015">Disulfide bond</keyword>
<dbReference type="CDD" id="cd00055">
    <property type="entry name" value="EGF_Lam"/>
    <property type="match status" value="1"/>
</dbReference>
<feature type="domain" description="EGF-like" evidence="18">
    <location>
        <begin position="1096"/>
        <end position="1136"/>
    </location>
</feature>
<dbReference type="InterPro" id="IPR017981">
    <property type="entry name" value="GPCR_2-like_7TM"/>
</dbReference>
<dbReference type="Pfam" id="PF00028">
    <property type="entry name" value="Cadherin"/>
    <property type="match status" value="6"/>
</dbReference>
<evidence type="ECO:0000256" key="14">
    <source>
        <dbReference type="PROSITE-ProRule" id="PRU00076"/>
    </source>
</evidence>
<dbReference type="SMART" id="SM00181">
    <property type="entry name" value="EGF"/>
    <property type="match status" value="6"/>
</dbReference>
<evidence type="ECO:0000256" key="12">
    <source>
        <dbReference type="ARBA" id="ARBA00023180"/>
    </source>
</evidence>
<feature type="compositionally biased region" description="Basic residues" evidence="15">
    <location>
        <begin position="2465"/>
        <end position="2486"/>
    </location>
</feature>
<feature type="domain" description="EGF-like" evidence="18">
    <location>
        <begin position="1333"/>
        <end position="1368"/>
    </location>
</feature>
<sequence length="2555" mass="284612">MIRKPDCTSLQLNPLIVYVSSSSIFNSAKKTLIPLTVTIFGENCFRKVQRKVSWDAPVGTRVLRLKDFIRLEDPASLRLRNTPWRKYFRLGAKSDYLVLRKSLLGLKENTLRVELAFPVGSKNASGNKQVLVARLEMFIDKNANSFANKVDDVNDNSPKFESSSYSKVIPEDTYIGDTVLDVRARDLDTGSNADIRYSIINNSGVNSAFAIGQSSGSITIDKHLDRETVQQYSLTVQARDGASPPKTGQATVRITVTDVNDCVPQFSKREYSKEIPENIKTGELVLTVSASDKDFGTNGEVIYSFSSGNDQELFSINRLNGQIKVNKELDYEYNPLHTLFVIAQDKGESPNYNETSVEIYLTDVNDNAPQFSNSDFQEMVSERESVGHTFTRVTAYDEDDGTNREIIYNIVEPNLPFGINSQTGDLYLTRKLDRETVNQYVFHVKAEDKGQPPMSSQTKVTVNVGDINDNPPRFSKSVYFGDVEENARFGTTVLQVTATDPDLGQATIFYSLQMSNPSQGRCFRISGNGVITLSCRLDFSKARFYSLTVKARDSRLESSADVRINVTDSNTHKPVFQQRIYRQRISEATAVDGRVLVVKATDNDQGLNAKLTYAIEQSLPEFKINSKTGEITVSHPLDRETTSQYRFEVSATDHGNPPFKGTANVHITVTDVNDNKPRFLQSNYGKSILENVRPGTRVLEVSAVDDDEGSNKAIVYLFAKNGDGGGAFQIDSNQGVIRTLLPLDRETTPEYELTVVAADKGRPAMKSSVKVKITLEDVRDSKPKFEKDPYIVFLDEDARIRSKVVTVKAVSQDLVEGGDWDMSLNRTTGYLALNPKVLVNTLLRPVQLMVRVSDGKNSLPANGKIFATLITPQMLNNSFNLDVHDVTIEEFFDKSYEGLVKGIASAVKCEDYQVRLFNIKSEIIKAKTLVEDDISNLRLWVAVYKNDRFSFYNPQYVRDMVYIKMAQISKMAKVTLLPFKDGLCVTEMCNGPLPTSRRSCLSHTDYTDKSSTYSSLKVVFHSVGVQTGYRCPCAPDYRGEDCDTGFNLCYSNPCRNNGKCVSVEEGYSCICNPGRTGVNCEIDLSKSKCPTDSKVTENHLKANPCHNDGGCKSLPSSGFTCQCKDPNEVDDGSLCQLSTRSFKKGSFIAFPALKQRWRLHIQMEFATTEHSGLLLFNGRYDGKHDFIAVEVWQGQVQFRFSLFSRIVTVTSNMNGGVIDGNWHKVEVAFQNRTGIIIVDDCKLAVAVNFGTKAASFPCAAAKQLQIKDGSEPYSSLDLTGPLLLGGLLQLPVQFPVLYRHFTGCIRNVFIDHKFLDLAQPLYKNGTSAKCKAMANTCAYKPCERGKCFNILGSRRCECPSGFDGSSCETGVKYTERFLGQSFKKVPANSKVSLPWSISMRFRTAKPSGTLLETSFSSSSSVLELVDGKLSYNYDKGVLRLPHIAANDTQWHHIDILWTDSSLNITVDYIYKVSADASSGKALGAVKQFFIGARKNSTKSVVFGGFRGCIQGISVGSTEINMNSGDNHNTISGCEEKMGSHCVSNSCPNNSTCREEFDSYKCICPVGYVGKLCVRICSLKPCRHGKCESVDSKKGFRCVCPQQYTGEFCEVRMELPCPDKYFGASSIGVCGPCKCEVGMNLSPVCDKSTGECFCNAKHYRKIVSYTFSGAPVFSDGCFRCDCAEIGSTGEQCATENGQCPCLKGRRGGKDVVGRRCNQCEDKQGQIVSGRGCVGTATRFCHKDDGWQKPSLLDCVSNSFFLLQQKLANLTSGNVDWNPDFALAIGQQLDLAITLSPRLYAKDIEIAQRIITTLFGYESQQNSSTLVSAKTKEFAKILLQSASTLFSSDNKDVWGVVQQILLQSASTLFSSDNKDVWGVVQQKSAGTAALLQQMENFSGNLARSLPYLKRDSHRYRRSTESILPPYTILTPNIVLELHPVYVKGFSGLSYPARADLYSDAPYKIWRNISNRIDLPKAFFRGKDVDENLGVAFMIVRNIGDLLPKAFDAKIRKLKSNSITIHKCLILAVFVAELTFLLGINRTADQRLCQLIAIVLHYFFSASFSWMFVEGLHMYRRLKEKRNIDTGKMSFYFFMGWGCPAIVVGISAGLANEGYGNQRFCWMSTDGTLIWTFTIPIIIIVALNTLVFIMALFMSLKKQSRKRRRRHHHHHHDDDEQSNLTAGLRATAGLLPLIGVSFAFAILMVNEDLETFHYVFAAFTFCQGLFILVFYLILDKTKRSFHPGETAPLRSPYDFDDEGNATSTSTTEPSSSGFRSSVTSQFTTDNSVTDTIGDEDTSVPERARKIWEQTDKSEVSTTQPESSSEDEEERPSSLGLPSDSSESEDDLAPFYASDGPMHSTPMETTPEEEPLREPESESSDTGDEELPTMDRKKDRHSFKAVPEIIQDKGVSGSAATSDTTPSVDSSLRKKPLKSALKKPKNPVPIPVMEELNDDGDDDDDKSLSTDRHYHHHHHHHKDKHRHRRDRPRSRASSASSDQKEKKRRFRKKGSKKKETLVQLDGEEYRVQAGDQSVDFTHPSLNCRLLSDGRFSDPLMEFI</sequence>
<name>A0A2B4RU58_STYPI</name>
<feature type="compositionally biased region" description="Basic residues" evidence="15">
    <location>
        <begin position="2425"/>
        <end position="2437"/>
    </location>
</feature>
<dbReference type="CDD" id="cd15441">
    <property type="entry name" value="7tmB2_CELSR_Adhesion_IV"/>
    <property type="match status" value="1"/>
</dbReference>
<dbReference type="InterPro" id="IPR000832">
    <property type="entry name" value="GPCR_2_secretin-like"/>
</dbReference>
<feature type="domain" description="Cadherin" evidence="20">
    <location>
        <begin position="577"/>
        <end position="679"/>
    </location>
</feature>
<keyword evidence="21" id="KW-0675">Receptor</keyword>
<feature type="transmembrane region" description="Helical" evidence="16">
    <location>
        <begin position="2208"/>
        <end position="2231"/>
    </location>
</feature>
<evidence type="ECO:0000313" key="21">
    <source>
        <dbReference type="EMBL" id="PFX21141.1"/>
    </source>
</evidence>
<keyword evidence="7" id="KW-0677">Repeat</keyword>
<feature type="domain" description="Cadherin" evidence="20">
    <location>
        <begin position="372"/>
        <end position="474"/>
    </location>
</feature>
<dbReference type="Pfam" id="PF02210">
    <property type="entry name" value="Laminin_G_2"/>
    <property type="match status" value="2"/>
</dbReference>
<evidence type="ECO:0000256" key="11">
    <source>
        <dbReference type="ARBA" id="ARBA00023157"/>
    </source>
</evidence>
<feature type="domain" description="EGF-like" evidence="18">
    <location>
        <begin position="1577"/>
        <end position="1609"/>
    </location>
</feature>
<evidence type="ECO:0000259" key="20">
    <source>
        <dbReference type="PROSITE" id="PS50268"/>
    </source>
</evidence>
<evidence type="ECO:0000256" key="1">
    <source>
        <dbReference type="ARBA" id="ARBA00004167"/>
    </source>
</evidence>
<dbReference type="EMBL" id="LSMT01000289">
    <property type="protein sequence ID" value="PFX21141.1"/>
    <property type="molecule type" value="Genomic_DNA"/>
</dbReference>
<feature type="transmembrane region" description="Helical" evidence="16">
    <location>
        <begin position="2183"/>
        <end position="2202"/>
    </location>
</feature>
<feature type="compositionally biased region" description="Low complexity" evidence="15">
    <location>
        <begin position="2259"/>
        <end position="2269"/>
    </location>
</feature>
<feature type="disulfide bond" evidence="14">
    <location>
        <begin position="1563"/>
        <end position="1572"/>
    </location>
</feature>
<dbReference type="GO" id="GO:0007166">
    <property type="term" value="P:cell surface receptor signaling pathway"/>
    <property type="evidence" value="ECO:0007669"/>
    <property type="project" value="InterPro"/>
</dbReference>
<dbReference type="SUPFAM" id="SSF49899">
    <property type="entry name" value="Concanavalin A-like lectins/glucanases"/>
    <property type="match status" value="2"/>
</dbReference>
<dbReference type="PROSITE" id="PS50025">
    <property type="entry name" value="LAM_G_DOMAIN"/>
    <property type="match status" value="2"/>
</dbReference>
<dbReference type="GO" id="GO:0005886">
    <property type="term" value="C:plasma membrane"/>
    <property type="evidence" value="ECO:0007669"/>
    <property type="project" value="UniProtKB-SubCell"/>
</dbReference>
<keyword evidence="8 13" id="KW-0106">Calcium</keyword>
<evidence type="ECO:0000256" key="10">
    <source>
        <dbReference type="ARBA" id="ARBA00023136"/>
    </source>
</evidence>
<evidence type="ECO:0000256" key="13">
    <source>
        <dbReference type="PROSITE-ProRule" id="PRU00043"/>
    </source>
</evidence>
<feature type="region of interest" description="Disordered" evidence="15">
    <location>
        <begin position="2242"/>
        <end position="2516"/>
    </location>
</feature>
<dbReference type="Gene3D" id="2.60.40.60">
    <property type="entry name" value="Cadherins"/>
    <property type="match status" value="6"/>
</dbReference>
<keyword evidence="12" id="KW-0325">Glycoprotein</keyword>
<feature type="transmembrane region" description="Helical" evidence="16">
    <location>
        <begin position="2048"/>
        <end position="2066"/>
    </location>
</feature>
<dbReference type="SUPFAM" id="SSF57196">
    <property type="entry name" value="EGF/Laminin"/>
    <property type="match status" value="3"/>
</dbReference>
<feature type="compositionally biased region" description="Acidic residues" evidence="15">
    <location>
        <begin position="2373"/>
        <end position="2384"/>
    </location>
</feature>
<dbReference type="GO" id="GO:0007156">
    <property type="term" value="P:homophilic cell adhesion via plasma membrane adhesion molecules"/>
    <property type="evidence" value="ECO:0007669"/>
    <property type="project" value="InterPro"/>
</dbReference>
<evidence type="ECO:0000313" key="22">
    <source>
        <dbReference type="Proteomes" id="UP000225706"/>
    </source>
</evidence>
<dbReference type="InterPro" id="IPR015919">
    <property type="entry name" value="Cadherin-like_sf"/>
</dbReference>
<feature type="domain" description="EGF-like" evidence="18">
    <location>
        <begin position="1045"/>
        <end position="1081"/>
    </location>
</feature>
<feature type="disulfide bond" evidence="14">
    <location>
        <begin position="1358"/>
        <end position="1367"/>
    </location>
</feature>
<feature type="compositionally biased region" description="Basic residues" evidence="15">
    <location>
        <begin position="2498"/>
        <end position="2508"/>
    </location>
</feature>
<feature type="disulfide bond" evidence="14">
    <location>
        <begin position="1599"/>
        <end position="1608"/>
    </location>
</feature>
<dbReference type="FunFam" id="2.10.25.10:FF:000066">
    <property type="entry name" value="FAT atypical cadherin 4"/>
    <property type="match status" value="1"/>
</dbReference>
<dbReference type="FunFam" id="2.60.40.60:FF:000020">
    <property type="entry name" value="Dachsous cadherin-related 1b"/>
    <property type="match status" value="2"/>
</dbReference>
<evidence type="ECO:0000256" key="9">
    <source>
        <dbReference type="ARBA" id="ARBA00022989"/>
    </source>
</evidence>
<evidence type="ECO:0000256" key="6">
    <source>
        <dbReference type="ARBA" id="ARBA00022729"/>
    </source>
</evidence>
<evidence type="ECO:0000256" key="8">
    <source>
        <dbReference type="ARBA" id="ARBA00022837"/>
    </source>
</evidence>
<evidence type="ECO:0000256" key="5">
    <source>
        <dbReference type="ARBA" id="ARBA00022692"/>
    </source>
</evidence>
<evidence type="ECO:0000259" key="18">
    <source>
        <dbReference type="PROSITE" id="PS50026"/>
    </source>
</evidence>
<evidence type="ECO:0000256" key="4">
    <source>
        <dbReference type="ARBA" id="ARBA00022536"/>
    </source>
</evidence>
<keyword evidence="22" id="KW-1185">Reference proteome</keyword>
<dbReference type="CDD" id="cd00110">
    <property type="entry name" value="LamG"/>
    <property type="match status" value="2"/>
</dbReference>
<dbReference type="GO" id="GO:0004930">
    <property type="term" value="F:G protein-coupled receptor activity"/>
    <property type="evidence" value="ECO:0007669"/>
    <property type="project" value="InterPro"/>
</dbReference>
<protein>
    <submittedName>
        <fullName evidence="21">Cadherin EGF LAG seven-pass G-type receptor 2</fullName>
    </submittedName>
</protein>
<dbReference type="PROSITE" id="PS00022">
    <property type="entry name" value="EGF_1"/>
    <property type="match status" value="4"/>
</dbReference>
<dbReference type="SMART" id="SM00179">
    <property type="entry name" value="EGF_CA"/>
    <property type="match status" value="4"/>
</dbReference>
<dbReference type="PRINTS" id="PR00205">
    <property type="entry name" value="CADHERIN"/>
</dbReference>
<evidence type="ECO:0000256" key="15">
    <source>
        <dbReference type="SAM" id="MobiDB-lite"/>
    </source>
</evidence>
<evidence type="ECO:0000259" key="19">
    <source>
        <dbReference type="PROSITE" id="PS50261"/>
    </source>
</evidence>
<dbReference type="InterPro" id="IPR001881">
    <property type="entry name" value="EGF-like_Ca-bd_dom"/>
</dbReference>
<evidence type="ECO:0000259" key="17">
    <source>
        <dbReference type="PROSITE" id="PS50025"/>
    </source>
</evidence>
<keyword evidence="9 16" id="KW-1133">Transmembrane helix</keyword>
<dbReference type="PROSITE" id="PS50268">
    <property type="entry name" value="CADHERIN_2"/>
    <property type="match status" value="6"/>
</dbReference>
<dbReference type="PROSITE" id="PS00232">
    <property type="entry name" value="CADHERIN_1"/>
    <property type="match status" value="2"/>
</dbReference>
<organism evidence="21 22">
    <name type="scientific">Stylophora pistillata</name>
    <name type="common">Smooth cauliflower coral</name>
    <dbReference type="NCBI Taxonomy" id="50429"/>
    <lineage>
        <taxon>Eukaryota</taxon>
        <taxon>Metazoa</taxon>
        <taxon>Cnidaria</taxon>
        <taxon>Anthozoa</taxon>
        <taxon>Hexacorallia</taxon>
        <taxon>Scleractinia</taxon>
        <taxon>Astrocoeniina</taxon>
        <taxon>Pocilloporidae</taxon>
        <taxon>Stylophora</taxon>
    </lineage>
</organism>
<dbReference type="CDD" id="cd00054">
    <property type="entry name" value="EGF_CA"/>
    <property type="match status" value="4"/>
</dbReference>
<dbReference type="FunFam" id="2.60.40.60:FF:000010">
    <property type="entry name" value="Cadherin EGF LAG seven-pass G-type receptor 3"/>
    <property type="match status" value="1"/>
</dbReference>
<feature type="disulfide bond" evidence="14">
    <location>
        <begin position="1071"/>
        <end position="1080"/>
    </location>
</feature>
<dbReference type="OrthoDB" id="6021149at2759"/>
<feature type="domain" description="Cadherin" evidence="20">
    <location>
        <begin position="475"/>
        <end position="576"/>
    </location>
</feature>
<dbReference type="Pfam" id="PF00008">
    <property type="entry name" value="EGF"/>
    <property type="match status" value="2"/>
</dbReference>
<feature type="domain" description="G-protein coupled receptors family 2 profile 2" evidence="19">
    <location>
        <begin position="2008"/>
        <end position="2232"/>
    </location>
</feature>
<dbReference type="CDD" id="cd11304">
    <property type="entry name" value="Cadherin_repeat"/>
    <property type="match status" value="6"/>
</dbReference>
<evidence type="ECO:0000256" key="3">
    <source>
        <dbReference type="ARBA" id="ARBA00007343"/>
    </source>
</evidence>
<feature type="domain" description="Cadherin" evidence="20">
    <location>
        <begin position="161"/>
        <end position="266"/>
    </location>
</feature>
<dbReference type="Proteomes" id="UP000225706">
    <property type="component" value="Unassembled WGS sequence"/>
</dbReference>
<dbReference type="PROSITE" id="PS01186">
    <property type="entry name" value="EGF_2"/>
    <property type="match status" value="1"/>
</dbReference>
<dbReference type="PROSITE" id="PS50261">
    <property type="entry name" value="G_PROTEIN_RECEP_F2_4"/>
    <property type="match status" value="1"/>
</dbReference>
<feature type="compositionally biased region" description="Acidic residues" evidence="15">
    <location>
        <begin position="2447"/>
        <end position="2457"/>
    </location>
</feature>
<feature type="compositionally biased region" description="Polar residues" evidence="15">
    <location>
        <begin position="2270"/>
        <end position="2287"/>
    </location>
</feature>
<keyword evidence="4 14" id="KW-0245">EGF-like domain</keyword>
<dbReference type="Pfam" id="PF00002">
    <property type="entry name" value="7tm_2"/>
    <property type="match status" value="1"/>
</dbReference>
<dbReference type="GO" id="GO:0005509">
    <property type="term" value="F:calcium ion binding"/>
    <property type="evidence" value="ECO:0007669"/>
    <property type="project" value="UniProtKB-UniRule"/>
</dbReference>
<gene>
    <name evidence="21" type="primary">CELSR2</name>
    <name evidence="21" type="ORF">AWC38_SpisGene14375</name>
</gene>
<dbReference type="Gene3D" id="2.10.25.10">
    <property type="entry name" value="Laminin"/>
    <property type="match status" value="4"/>
</dbReference>
<dbReference type="SMART" id="SM00112">
    <property type="entry name" value="CA"/>
    <property type="match status" value="6"/>
</dbReference>
<feature type="domain" description="Cadherin" evidence="20">
    <location>
        <begin position="267"/>
        <end position="371"/>
    </location>
</feature>
<dbReference type="STRING" id="50429.A0A2B4RU58"/>
<feature type="domain" description="Cadherin" evidence="20">
    <location>
        <begin position="680"/>
        <end position="785"/>
    </location>
</feature>
<reference evidence="22" key="1">
    <citation type="journal article" date="2017" name="bioRxiv">
        <title>Comparative analysis of the genomes of Stylophora pistillata and Acropora digitifera provides evidence for extensive differences between species of corals.</title>
        <authorList>
            <person name="Voolstra C.R."/>
            <person name="Li Y."/>
            <person name="Liew Y.J."/>
            <person name="Baumgarten S."/>
            <person name="Zoccola D."/>
            <person name="Flot J.-F."/>
            <person name="Tambutte S."/>
            <person name="Allemand D."/>
            <person name="Aranda M."/>
        </authorList>
    </citation>
    <scope>NUCLEOTIDE SEQUENCE [LARGE SCALE GENOMIC DNA]</scope>
</reference>
<feature type="compositionally biased region" description="Polar residues" evidence="15">
    <location>
        <begin position="2410"/>
        <end position="2421"/>
    </location>
</feature>
<dbReference type="PROSITE" id="PS50026">
    <property type="entry name" value="EGF_3"/>
    <property type="match status" value="5"/>
</dbReference>
<evidence type="ECO:0000256" key="16">
    <source>
        <dbReference type="SAM" id="Phobius"/>
    </source>
</evidence>
<evidence type="ECO:0000256" key="2">
    <source>
        <dbReference type="ARBA" id="ARBA00004651"/>
    </source>
</evidence>
<dbReference type="InterPro" id="IPR002126">
    <property type="entry name" value="Cadherin-like_dom"/>
</dbReference>
<dbReference type="InterPro" id="IPR000742">
    <property type="entry name" value="EGF"/>
</dbReference>
<dbReference type="Gene3D" id="2.60.120.200">
    <property type="match status" value="2"/>
</dbReference>